<dbReference type="InterPro" id="IPR028082">
    <property type="entry name" value="Peripla_BP_I"/>
</dbReference>
<protein>
    <submittedName>
        <fullName evidence="5">Transcriptional regulator</fullName>
    </submittedName>
</protein>
<keyword evidence="6" id="KW-1185">Reference proteome</keyword>
<dbReference type="InterPro" id="IPR010982">
    <property type="entry name" value="Lambda_DNA-bd_dom_sf"/>
</dbReference>
<evidence type="ECO:0000313" key="5">
    <source>
        <dbReference type="EMBL" id="GFE52554.1"/>
    </source>
</evidence>
<dbReference type="PROSITE" id="PS00356">
    <property type="entry name" value="HTH_LACI_1"/>
    <property type="match status" value="1"/>
</dbReference>
<evidence type="ECO:0000256" key="3">
    <source>
        <dbReference type="ARBA" id="ARBA00023163"/>
    </source>
</evidence>
<reference evidence="5 6" key="1">
    <citation type="submission" date="2019-12" db="EMBL/GenBank/DDBJ databases">
        <title>Roseobacter cerasinus sp. nov., isolated from seawater around aquaculture.</title>
        <authorList>
            <person name="Muramatsu S."/>
            <person name="Takabe Y."/>
            <person name="Mori K."/>
            <person name="Takaichi S."/>
            <person name="Hanada S."/>
        </authorList>
    </citation>
    <scope>NUCLEOTIDE SEQUENCE [LARGE SCALE GENOMIC DNA]</scope>
    <source>
        <strain evidence="5 6">AI77</strain>
    </source>
</reference>
<gene>
    <name evidence="5" type="ORF">So717_43070</name>
</gene>
<organism evidence="5 6">
    <name type="scientific">Roseobacter cerasinus</name>
    <dbReference type="NCBI Taxonomy" id="2602289"/>
    <lineage>
        <taxon>Bacteria</taxon>
        <taxon>Pseudomonadati</taxon>
        <taxon>Pseudomonadota</taxon>
        <taxon>Alphaproteobacteria</taxon>
        <taxon>Rhodobacterales</taxon>
        <taxon>Roseobacteraceae</taxon>
        <taxon>Roseobacter</taxon>
    </lineage>
</organism>
<dbReference type="PRINTS" id="PR00036">
    <property type="entry name" value="HTHLACI"/>
</dbReference>
<dbReference type="OrthoDB" id="234496at2"/>
<dbReference type="SMART" id="SM00354">
    <property type="entry name" value="HTH_LACI"/>
    <property type="match status" value="1"/>
</dbReference>
<accession>A0A640VY89</accession>
<sequence>MTKISAPTLEDVARLAGVSTASISRALNDPDKVAKPTRDKIEAAIEALGYTPNFGGRALASNRTNTVGAVVPTMANAMFASGLQAFQEVLSEAGVNLLLATTGYDSEQELRQIKALMAHGADGLMLIGDARPQSTRDFLEKRRIPHVISWCFQPDASPIHVGFDNRAACYAATQHVLELGHRRIAMICGVRQGNDRAADRFDGVSAAIDDFGQGAAMVRAVDAQYRLEFGGDAFEKIMSQSPRPTAIICGNDVLAAGALKRARELGIDVPGDVSLVGFDDIGLASVVTPALATVRVPQIEMGREAARLLLARLSGEEGGGPVELHTEFMPRASLAPPAQAVDQPEP</sequence>
<keyword evidence="3" id="KW-0804">Transcription</keyword>
<dbReference type="EMBL" id="BLIV01000015">
    <property type="protein sequence ID" value="GFE52554.1"/>
    <property type="molecule type" value="Genomic_DNA"/>
</dbReference>
<evidence type="ECO:0000256" key="1">
    <source>
        <dbReference type="ARBA" id="ARBA00023015"/>
    </source>
</evidence>
<dbReference type="SUPFAM" id="SSF47413">
    <property type="entry name" value="lambda repressor-like DNA-binding domains"/>
    <property type="match status" value="1"/>
</dbReference>
<evidence type="ECO:0000313" key="6">
    <source>
        <dbReference type="Proteomes" id="UP000436522"/>
    </source>
</evidence>
<keyword evidence="2" id="KW-0238">DNA-binding</keyword>
<keyword evidence="1" id="KW-0805">Transcription regulation</keyword>
<dbReference type="InterPro" id="IPR000843">
    <property type="entry name" value="HTH_LacI"/>
</dbReference>
<dbReference type="PANTHER" id="PTHR30146">
    <property type="entry name" value="LACI-RELATED TRANSCRIPTIONAL REPRESSOR"/>
    <property type="match status" value="1"/>
</dbReference>
<dbReference type="AlphaFoldDB" id="A0A640VY89"/>
<dbReference type="GO" id="GO:0000976">
    <property type="term" value="F:transcription cis-regulatory region binding"/>
    <property type="evidence" value="ECO:0007669"/>
    <property type="project" value="TreeGrafter"/>
</dbReference>
<proteinExistence type="predicted"/>
<evidence type="ECO:0000256" key="2">
    <source>
        <dbReference type="ARBA" id="ARBA00023125"/>
    </source>
</evidence>
<dbReference type="PROSITE" id="PS50932">
    <property type="entry name" value="HTH_LACI_2"/>
    <property type="match status" value="1"/>
</dbReference>
<feature type="domain" description="HTH lacI-type" evidence="4">
    <location>
        <begin position="7"/>
        <end position="61"/>
    </location>
</feature>
<dbReference type="PANTHER" id="PTHR30146:SF109">
    <property type="entry name" value="HTH-TYPE TRANSCRIPTIONAL REGULATOR GALS"/>
    <property type="match status" value="1"/>
</dbReference>
<dbReference type="CDD" id="cd06273">
    <property type="entry name" value="PBP1_LacI-like"/>
    <property type="match status" value="1"/>
</dbReference>
<dbReference type="Pfam" id="PF00356">
    <property type="entry name" value="LacI"/>
    <property type="match status" value="1"/>
</dbReference>
<evidence type="ECO:0000259" key="4">
    <source>
        <dbReference type="PROSITE" id="PS50932"/>
    </source>
</evidence>
<dbReference type="InterPro" id="IPR046335">
    <property type="entry name" value="LacI/GalR-like_sensor"/>
</dbReference>
<dbReference type="Proteomes" id="UP000436522">
    <property type="component" value="Unassembled WGS sequence"/>
</dbReference>
<dbReference type="CDD" id="cd01392">
    <property type="entry name" value="HTH_LacI"/>
    <property type="match status" value="1"/>
</dbReference>
<dbReference type="Pfam" id="PF13377">
    <property type="entry name" value="Peripla_BP_3"/>
    <property type="match status" value="1"/>
</dbReference>
<dbReference type="SUPFAM" id="SSF53822">
    <property type="entry name" value="Periplasmic binding protein-like I"/>
    <property type="match status" value="1"/>
</dbReference>
<comment type="caution">
    <text evidence="5">The sequence shown here is derived from an EMBL/GenBank/DDBJ whole genome shotgun (WGS) entry which is preliminary data.</text>
</comment>
<dbReference type="RefSeq" id="WP_159981347.1">
    <property type="nucleotide sequence ID" value="NZ_BLIV01000015.1"/>
</dbReference>
<name>A0A640VY89_9RHOB</name>
<dbReference type="GO" id="GO:0003700">
    <property type="term" value="F:DNA-binding transcription factor activity"/>
    <property type="evidence" value="ECO:0007669"/>
    <property type="project" value="TreeGrafter"/>
</dbReference>
<dbReference type="Gene3D" id="3.40.50.2300">
    <property type="match status" value="2"/>
</dbReference>
<dbReference type="Gene3D" id="1.10.260.40">
    <property type="entry name" value="lambda repressor-like DNA-binding domains"/>
    <property type="match status" value="1"/>
</dbReference>